<dbReference type="GO" id="GO:0003676">
    <property type="term" value="F:nucleic acid binding"/>
    <property type="evidence" value="ECO:0007669"/>
    <property type="project" value="InterPro"/>
</dbReference>
<dbReference type="InterPro" id="IPR036875">
    <property type="entry name" value="Znf_CCHC_sf"/>
</dbReference>
<keyword evidence="2" id="KW-0175">Coiled coil</keyword>
<feature type="compositionally biased region" description="Basic residues" evidence="3">
    <location>
        <begin position="558"/>
        <end position="572"/>
    </location>
</feature>
<dbReference type="GO" id="GO:0006508">
    <property type="term" value="P:proteolysis"/>
    <property type="evidence" value="ECO:0007669"/>
    <property type="project" value="InterPro"/>
</dbReference>
<evidence type="ECO:0000256" key="1">
    <source>
        <dbReference type="PROSITE-ProRule" id="PRU00047"/>
    </source>
</evidence>
<proteinExistence type="predicted"/>
<dbReference type="PROSITE" id="PS00141">
    <property type="entry name" value="ASP_PROTEASE"/>
    <property type="match status" value="1"/>
</dbReference>
<evidence type="ECO:0000259" key="4">
    <source>
        <dbReference type="PROSITE" id="PS50158"/>
    </source>
</evidence>
<evidence type="ECO:0000313" key="6">
    <source>
        <dbReference type="Proteomes" id="UP000786811"/>
    </source>
</evidence>
<dbReference type="AlphaFoldDB" id="A0A8J2MUB7"/>
<dbReference type="InterPro" id="IPR001969">
    <property type="entry name" value="Aspartic_peptidase_AS"/>
</dbReference>
<organism evidence="5 6">
    <name type="scientific">Cotesia congregata</name>
    <name type="common">Parasitoid wasp</name>
    <name type="synonym">Apanteles congregatus</name>
    <dbReference type="NCBI Taxonomy" id="51543"/>
    <lineage>
        <taxon>Eukaryota</taxon>
        <taxon>Metazoa</taxon>
        <taxon>Ecdysozoa</taxon>
        <taxon>Arthropoda</taxon>
        <taxon>Hexapoda</taxon>
        <taxon>Insecta</taxon>
        <taxon>Pterygota</taxon>
        <taxon>Neoptera</taxon>
        <taxon>Endopterygota</taxon>
        <taxon>Hymenoptera</taxon>
        <taxon>Apocrita</taxon>
        <taxon>Ichneumonoidea</taxon>
        <taxon>Braconidae</taxon>
        <taxon>Microgastrinae</taxon>
        <taxon>Cotesia</taxon>
    </lineage>
</organism>
<keyword evidence="1" id="KW-0479">Metal-binding</keyword>
<keyword evidence="1" id="KW-0863">Zinc-finger</keyword>
<dbReference type="PROSITE" id="PS50158">
    <property type="entry name" value="ZF_CCHC"/>
    <property type="match status" value="1"/>
</dbReference>
<feature type="compositionally biased region" description="Basic and acidic residues" evidence="3">
    <location>
        <begin position="1"/>
        <end position="10"/>
    </location>
</feature>
<feature type="compositionally biased region" description="Basic and acidic residues" evidence="3">
    <location>
        <begin position="478"/>
        <end position="492"/>
    </location>
</feature>
<accession>A0A8J2MUB7</accession>
<evidence type="ECO:0000256" key="3">
    <source>
        <dbReference type="SAM" id="MobiDB-lite"/>
    </source>
</evidence>
<keyword evidence="1" id="KW-0862">Zinc</keyword>
<feature type="compositionally biased region" description="Low complexity" evidence="3">
    <location>
        <begin position="19"/>
        <end position="31"/>
    </location>
</feature>
<reference evidence="5" key="1">
    <citation type="submission" date="2021-04" db="EMBL/GenBank/DDBJ databases">
        <authorList>
            <person name="Chebbi M.A.C M."/>
        </authorList>
    </citation>
    <scope>NUCLEOTIDE SEQUENCE</scope>
</reference>
<comment type="caution">
    <text evidence="5">The sequence shown here is derived from an EMBL/GenBank/DDBJ whole genome shotgun (WGS) entry which is preliminary data.</text>
</comment>
<feature type="region of interest" description="Disordered" evidence="3">
    <location>
        <begin position="542"/>
        <end position="572"/>
    </location>
</feature>
<dbReference type="EMBL" id="CAJNRD030001122">
    <property type="protein sequence ID" value="CAG5100668.1"/>
    <property type="molecule type" value="Genomic_DNA"/>
</dbReference>
<dbReference type="SUPFAM" id="SSF57756">
    <property type="entry name" value="Retrovirus zinc finger-like domains"/>
    <property type="match status" value="1"/>
</dbReference>
<dbReference type="Proteomes" id="UP000786811">
    <property type="component" value="Unassembled WGS sequence"/>
</dbReference>
<gene>
    <name evidence="5" type="ORF">HICCMSTLAB_LOCUS9741</name>
</gene>
<name>A0A8J2MUB7_COTCN</name>
<protein>
    <recommendedName>
        <fullName evidence="4">CCHC-type domain-containing protein</fullName>
    </recommendedName>
</protein>
<evidence type="ECO:0000256" key="2">
    <source>
        <dbReference type="SAM" id="Coils"/>
    </source>
</evidence>
<sequence length="572" mass="67763">MSQVSQHDENTPPVFIVPRTSRSSSNHNSRINLNLSSSTLREHSPARPDQALQRAYEEIRAMLHREQEQRATERQRMQDLEAELLIFRNRQVDAERQQTQAAREAEEMRQAEAERQQTLALEETERLRQAEAEIRHEREQAREFANQELLKQIDELRQQIEQFRAQATHGHRPTNVQPQFQQSTLRPNYVLQEINVRDQVKCWGIFFDGNNDLITFLERIEEMKISYQITKNQLLDCILILLKDNAIFWYRNNRTHWAIWDHFVDRIKRLYLPVDINIRWEEEIKHRTQGPKEKARDYITALQTMMRRYGMMSQYSQSDRLYYNLKPDYQHYIRRSDVFDIQDLIRLTNDYERVLAQEKTYKAPSAPQNTLTPDVVHQPLQKKRATTEHSINTIEETYIPEECCWRCGQRGHFRYECKNVWKKFCTRCGKQNIRTRDCNCPRPEYKKRIGKGVVKPNQSQQQEVIDQLMSKNIISGNDDDHSSKQSDSPIKDTDNIHVYFQGDDDRLYTHVKFNDIQIIALIDTGATRSCINQEAWERIQDSKVDTDSAKNQPGNSSGRHKATNSSRHYVRG</sequence>
<dbReference type="InterPro" id="IPR001878">
    <property type="entry name" value="Znf_CCHC"/>
</dbReference>
<feature type="domain" description="CCHC-type" evidence="4">
    <location>
        <begin position="404"/>
        <end position="419"/>
    </location>
</feature>
<feature type="coiled-coil region" evidence="2">
    <location>
        <begin position="56"/>
        <end position="166"/>
    </location>
</feature>
<dbReference type="GO" id="GO:0004190">
    <property type="term" value="F:aspartic-type endopeptidase activity"/>
    <property type="evidence" value="ECO:0007669"/>
    <property type="project" value="InterPro"/>
</dbReference>
<dbReference type="SUPFAM" id="SSF50630">
    <property type="entry name" value="Acid proteases"/>
    <property type="match status" value="1"/>
</dbReference>
<keyword evidence="6" id="KW-1185">Reference proteome</keyword>
<dbReference type="InterPro" id="IPR021109">
    <property type="entry name" value="Peptidase_aspartic_dom_sf"/>
</dbReference>
<dbReference type="GO" id="GO:0008270">
    <property type="term" value="F:zinc ion binding"/>
    <property type="evidence" value="ECO:0007669"/>
    <property type="project" value="UniProtKB-KW"/>
</dbReference>
<feature type="region of interest" description="Disordered" evidence="3">
    <location>
        <begin position="473"/>
        <end position="492"/>
    </location>
</feature>
<dbReference type="Gene3D" id="2.40.70.10">
    <property type="entry name" value="Acid Proteases"/>
    <property type="match status" value="1"/>
</dbReference>
<feature type="region of interest" description="Disordered" evidence="3">
    <location>
        <begin position="362"/>
        <end position="388"/>
    </location>
</feature>
<dbReference type="OrthoDB" id="7700824at2759"/>
<feature type="region of interest" description="Disordered" evidence="3">
    <location>
        <begin position="1"/>
        <end position="31"/>
    </location>
</feature>
<evidence type="ECO:0000313" key="5">
    <source>
        <dbReference type="EMBL" id="CAG5100668.1"/>
    </source>
</evidence>